<gene>
    <name evidence="1" type="ORF">KPL71_016370</name>
</gene>
<organism evidence="1 2">
    <name type="scientific">Citrus sinensis</name>
    <name type="common">Sweet orange</name>
    <name type="synonym">Citrus aurantium var. sinensis</name>
    <dbReference type="NCBI Taxonomy" id="2711"/>
    <lineage>
        <taxon>Eukaryota</taxon>
        <taxon>Viridiplantae</taxon>
        <taxon>Streptophyta</taxon>
        <taxon>Embryophyta</taxon>
        <taxon>Tracheophyta</taxon>
        <taxon>Spermatophyta</taxon>
        <taxon>Magnoliopsida</taxon>
        <taxon>eudicotyledons</taxon>
        <taxon>Gunneridae</taxon>
        <taxon>Pentapetalae</taxon>
        <taxon>rosids</taxon>
        <taxon>malvids</taxon>
        <taxon>Sapindales</taxon>
        <taxon>Rutaceae</taxon>
        <taxon>Aurantioideae</taxon>
        <taxon>Citrus</taxon>
    </lineage>
</organism>
<protein>
    <submittedName>
        <fullName evidence="1">Flavone 3'-O-methyltransferase 1</fullName>
    </submittedName>
</protein>
<reference evidence="2" key="1">
    <citation type="journal article" date="2023" name="Hortic. Res.">
        <title>A chromosome-level phased genome enabling allele-level studies in sweet orange: a case study on citrus Huanglongbing tolerance.</title>
        <authorList>
            <person name="Wu B."/>
            <person name="Yu Q."/>
            <person name="Deng Z."/>
            <person name="Duan Y."/>
            <person name="Luo F."/>
            <person name="Gmitter F. Jr."/>
        </authorList>
    </citation>
    <scope>NUCLEOTIDE SEQUENCE [LARGE SCALE GENOMIC DNA]</scope>
    <source>
        <strain evidence="2">cv. Valencia</strain>
    </source>
</reference>
<accession>A0ACB8KSQ9</accession>
<name>A0ACB8KSQ9_CITSI</name>
<evidence type="ECO:0000313" key="2">
    <source>
        <dbReference type="Proteomes" id="UP000829398"/>
    </source>
</evidence>
<sequence length="213" mass="23901">MMSKFEDEEEQELGKLAVRFANAAVLPMVLKSALELNVIDTIFASSGSSEGAFLSHAEIASRLPAKNHDAPVLPDRMLRLLAGYDILKCSVRTGENGVVERLYGAGPICKFLVKNEDGGSVATLLLLHQDKILMESWYHLNDVVLEGEVPFNRAYGMTSFEYPVTDQRFNQLFNQAMLNHTTLIMNNALYAYRGFQDLKVLLMWVVELMLLLI</sequence>
<dbReference type="Proteomes" id="UP000829398">
    <property type="component" value="Chromosome 5"/>
</dbReference>
<proteinExistence type="predicted"/>
<comment type="caution">
    <text evidence="1">The sequence shown here is derived from an EMBL/GenBank/DDBJ whole genome shotgun (WGS) entry which is preliminary data.</text>
</comment>
<evidence type="ECO:0000313" key="1">
    <source>
        <dbReference type="EMBL" id="KAH9757354.1"/>
    </source>
</evidence>
<keyword evidence="2" id="KW-1185">Reference proteome</keyword>
<dbReference type="EMBL" id="CM039174">
    <property type="protein sequence ID" value="KAH9757354.1"/>
    <property type="molecule type" value="Genomic_DNA"/>
</dbReference>